<dbReference type="AlphaFoldDB" id="A0A7R8CXM2"/>
<dbReference type="Proteomes" id="UP000675881">
    <property type="component" value="Chromosome 5"/>
</dbReference>
<dbReference type="InterPro" id="IPR002455">
    <property type="entry name" value="GPCR3_GABA-B"/>
</dbReference>
<evidence type="ECO:0000256" key="4">
    <source>
        <dbReference type="ARBA" id="ARBA00023040"/>
    </source>
</evidence>
<evidence type="ECO:0000259" key="9">
    <source>
        <dbReference type="Pfam" id="PF01094"/>
    </source>
</evidence>
<dbReference type="InterPro" id="IPR028082">
    <property type="entry name" value="Peripla_BP_I"/>
</dbReference>
<evidence type="ECO:0000256" key="7">
    <source>
        <dbReference type="ARBA" id="ARBA00023180"/>
    </source>
</evidence>
<dbReference type="SUPFAM" id="SSF53822">
    <property type="entry name" value="Periplasmic binding protein-like I"/>
    <property type="match status" value="1"/>
</dbReference>
<keyword evidence="2" id="KW-0812">Transmembrane</keyword>
<keyword evidence="11" id="KW-1185">Reference proteome</keyword>
<evidence type="ECO:0000256" key="3">
    <source>
        <dbReference type="ARBA" id="ARBA00022989"/>
    </source>
</evidence>
<dbReference type="Gene3D" id="3.40.50.2300">
    <property type="match status" value="2"/>
</dbReference>
<protein>
    <submittedName>
        <fullName evidence="10">(salmon louse) hypothetical protein</fullName>
    </submittedName>
</protein>
<evidence type="ECO:0000256" key="2">
    <source>
        <dbReference type="ARBA" id="ARBA00022692"/>
    </source>
</evidence>
<proteinExistence type="predicted"/>
<keyword evidence="8" id="KW-0807">Transducer</keyword>
<evidence type="ECO:0000256" key="8">
    <source>
        <dbReference type="ARBA" id="ARBA00023224"/>
    </source>
</evidence>
<accession>A0A7R8CXM2</accession>
<dbReference type="OrthoDB" id="4062651at2759"/>
<comment type="subcellular location">
    <subcellularLocation>
        <location evidence="1">Membrane</location>
    </subcellularLocation>
</comment>
<evidence type="ECO:0000256" key="1">
    <source>
        <dbReference type="ARBA" id="ARBA00004370"/>
    </source>
</evidence>
<organism evidence="10 11">
    <name type="scientific">Lepeophtheirus salmonis</name>
    <name type="common">Salmon louse</name>
    <name type="synonym">Caligus salmonis</name>
    <dbReference type="NCBI Taxonomy" id="72036"/>
    <lineage>
        <taxon>Eukaryota</taxon>
        <taxon>Metazoa</taxon>
        <taxon>Ecdysozoa</taxon>
        <taxon>Arthropoda</taxon>
        <taxon>Crustacea</taxon>
        <taxon>Multicrustacea</taxon>
        <taxon>Hexanauplia</taxon>
        <taxon>Copepoda</taxon>
        <taxon>Siphonostomatoida</taxon>
        <taxon>Caligidae</taxon>
        <taxon>Lepeophtheirus</taxon>
    </lineage>
</organism>
<dbReference type="PANTHER" id="PTHR10519:SF20">
    <property type="entry name" value="G-PROTEIN COUPLED RECEPTOR 156-RELATED"/>
    <property type="match status" value="1"/>
</dbReference>
<reference evidence="10" key="1">
    <citation type="submission" date="2021-02" db="EMBL/GenBank/DDBJ databases">
        <authorList>
            <person name="Bekaert M."/>
        </authorList>
    </citation>
    <scope>NUCLEOTIDE SEQUENCE</scope>
    <source>
        <strain evidence="10">IoA-00</strain>
    </source>
</reference>
<evidence type="ECO:0000313" key="11">
    <source>
        <dbReference type="Proteomes" id="UP000675881"/>
    </source>
</evidence>
<dbReference type="EMBL" id="HG994584">
    <property type="protein sequence ID" value="CAF2960652.1"/>
    <property type="molecule type" value="Genomic_DNA"/>
</dbReference>
<keyword evidence="6" id="KW-0675">Receptor</keyword>
<name>A0A7R8CXM2_LEPSM</name>
<keyword evidence="4" id="KW-0297">G-protein coupled receptor</keyword>
<dbReference type="Pfam" id="PF01094">
    <property type="entry name" value="ANF_receptor"/>
    <property type="match status" value="2"/>
</dbReference>
<dbReference type="GO" id="GO:0004965">
    <property type="term" value="F:G protein-coupled GABA receptor activity"/>
    <property type="evidence" value="ECO:0007669"/>
    <property type="project" value="InterPro"/>
</dbReference>
<evidence type="ECO:0000256" key="6">
    <source>
        <dbReference type="ARBA" id="ARBA00023170"/>
    </source>
</evidence>
<keyword evidence="7" id="KW-0325">Glycoprotein</keyword>
<feature type="domain" description="Receptor ligand binding region" evidence="9">
    <location>
        <begin position="46"/>
        <end position="119"/>
    </location>
</feature>
<keyword evidence="5" id="KW-0472">Membrane</keyword>
<keyword evidence="3" id="KW-1133">Transmembrane helix</keyword>
<evidence type="ECO:0000256" key="5">
    <source>
        <dbReference type="ARBA" id="ARBA00023136"/>
    </source>
</evidence>
<dbReference type="GO" id="GO:0007214">
    <property type="term" value="P:gamma-aminobutyric acid signaling pathway"/>
    <property type="evidence" value="ECO:0007669"/>
    <property type="project" value="TreeGrafter"/>
</dbReference>
<feature type="domain" description="Receptor ligand binding region" evidence="9">
    <location>
        <begin position="151"/>
        <end position="239"/>
    </location>
</feature>
<sequence>MPSLPFEKGNKNYELWEKIGKEKQKLRIGGIFPMHGTKYKAPELVPVAKMAQEHINARKDILDNYELQLAIFDGQCKADIVMKRFIEIITNRDYKSFVGVLGPACSDTVEPIAGVPNISQLLLLRTLLKVLLQVIAKNFFFGRLQKTNIISILTQDGHKYSEYISHLQDTLQADGISFITNRKFPRDTMDMTLYLNDLRERGARVIIGEFFERAARLIICEAYKLGMTQKQGYVWFSSRLVSVRLVRH</sequence>
<dbReference type="GO" id="GO:0038039">
    <property type="term" value="C:G protein-coupled receptor heterodimeric complex"/>
    <property type="evidence" value="ECO:0007669"/>
    <property type="project" value="TreeGrafter"/>
</dbReference>
<dbReference type="InterPro" id="IPR001828">
    <property type="entry name" value="ANF_lig-bd_rcpt"/>
</dbReference>
<evidence type="ECO:0000313" key="10">
    <source>
        <dbReference type="EMBL" id="CAF2960652.1"/>
    </source>
</evidence>
<dbReference type="PANTHER" id="PTHR10519">
    <property type="entry name" value="GABA-B RECEPTOR"/>
    <property type="match status" value="1"/>
</dbReference>
<gene>
    <name evidence="10" type="ORF">LSAA_9931</name>
</gene>